<name>A0ACB8TW21_9APHY</name>
<evidence type="ECO:0000313" key="2">
    <source>
        <dbReference type="Proteomes" id="UP001055072"/>
    </source>
</evidence>
<evidence type="ECO:0000313" key="1">
    <source>
        <dbReference type="EMBL" id="KAI0086161.1"/>
    </source>
</evidence>
<protein>
    <submittedName>
        <fullName evidence="1">PNTB-domain-containing protein</fullName>
    </submittedName>
</protein>
<comment type="caution">
    <text evidence="1">The sequence shown here is derived from an EMBL/GenBank/DDBJ whole genome shotgun (WGS) entry which is preliminary data.</text>
</comment>
<reference evidence="1" key="1">
    <citation type="journal article" date="2021" name="Environ. Microbiol.">
        <title>Gene family expansions and transcriptome signatures uncover fungal adaptations to wood decay.</title>
        <authorList>
            <person name="Hage H."/>
            <person name="Miyauchi S."/>
            <person name="Viragh M."/>
            <person name="Drula E."/>
            <person name="Min B."/>
            <person name="Chaduli D."/>
            <person name="Navarro D."/>
            <person name="Favel A."/>
            <person name="Norest M."/>
            <person name="Lesage-Meessen L."/>
            <person name="Balint B."/>
            <person name="Merenyi Z."/>
            <person name="de Eugenio L."/>
            <person name="Morin E."/>
            <person name="Martinez A.T."/>
            <person name="Baldrian P."/>
            <person name="Stursova M."/>
            <person name="Martinez M.J."/>
            <person name="Novotny C."/>
            <person name="Magnuson J.K."/>
            <person name="Spatafora J.W."/>
            <person name="Maurice S."/>
            <person name="Pangilinan J."/>
            <person name="Andreopoulos W."/>
            <person name="LaButti K."/>
            <person name="Hundley H."/>
            <person name="Na H."/>
            <person name="Kuo A."/>
            <person name="Barry K."/>
            <person name="Lipzen A."/>
            <person name="Henrissat B."/>
            <person name="Riley R."/>
            <person name="Ahrendt S."/>
            <person name="Nagy L.G."/>
            <person name="Grigoriev I.V."/>
            <person name="Martin F."/>
            <person name="Rosso M.N."/>
        </authorList>
    </citation>
    <scope>NUCLEOTIDE SEQUENCE</scope>
    <source>
        <strain evidence="1">CBS 384.51</strain>
    </source>
</reference>
<keyword evidence="2" id="KW-1185">Reference proteome</keyword>
<gene>
    <name evidence="1" type="ORF">BDY19DRAFT_1093623</name>
</gene>
<proteinExistence type="predicted"/>
<organism evidence="1 2">
    <name type="scientific">Irpex rosettiformis</name>
    <dbReference type="NCBI Taxonomy" id="378272"/>
    <lineage>
        <taxon>Eukaryota</taxon>
        <taxon>Fungi</taxon>
        <taxon>Dikarya</taxon>
        <taxon>Basidiomycota</taxon>
        <taxon>Agaricomycotina</taxon>
        <taxon>Agaricomycetes</taxon>
        <taxon>Polyporales</taxon>
        <taxon>Irpicaceae</taxon>
        <taxon>Irpex</taxon>
    </lineage>
</organism>
<dbReference type="EMBL" id="MU274925">
    <property type="protein sequence ID" value="KAI0086161.1"/>
    <property type="molecule type" value="Genomic_DNA"/>
</dbReference>
<accession>A0ACB8TW21</accession>
<sequence>MAPLFGPLVTLRCSIVSSNLSWKHASLAIRGYHESTRRSNDQKTNIPSGSNGSAPAKPKITGIPYSSLTVGVPLEIYPNEHRVALTPQNTSLLLKKGFSRVLVERSAGAQAQFLDDQYRTAGAILVDRDEVLKSSDILLKVRPPVFGQEVEHMKDGATLISFLYPNQNKEIVDALVQKKATAFAMEMIPRISRAQVFDALSSMANIAGYKAVLEAANQFGRFLTGQVTAAGKIPPCKVLVIGAGVAGLSAIATARRMGAIVRGFDTRSAAREQVQSLGAEFLEVSVQESGDGAGGYAKVMSKEFIEAEMKLFMEQAKDVDIIITTALIPGKPAPKLITEEMVSAMKQGSVIVDLAAETGGNCAVTKPGELYNHNGVTVVGYTDLPSRLPTQSSTLYSNNITKFLLSIGEDSQFSVDLSDEVVRGSIVTHNGEILPPAPRPAPPPVAAPVTPKEAEVVAITPWQKAKREVATITAGMGSAVALGKLAGPAFMSNFFTFGLAGMIGYRVVWGVAPALHSPLMSVTNAISGMVGIGGLYVMGGGYTPETIPQVLGAVSVLLASVNVAGGFVITKRMLDMFKRPTDPPEYNWLYTIPAVVFTGGFLTAASTGMAGLVQAGYLTSSLLCIGSLSGLASQATARQGNILGILGVISGILASLAAVGFSPETLAQFAIVAAMGGGVGTLIGRRITAIELPQMVAALHSVVGLAAVLTSIASVMADPAHANTLHLVTAYLGVLIGGVTFTGSVVAFFKLAGKMSSRPLHLPGRHLINSSLLATNLAGLGAFVTAAPAIPAVAAAYLGANAVLSFIKGFTTTAAIGGADMPVVITVLNAYSGFALVAEGFMLDNPLLTTVGSLIGVSGSILSYIMCVAMNRTLTNVLFGGISSSAIQSDYKIEGQITKTSVDETVEALSNADNVILVVGYGMAVAKAQFAIAEIVSTLRSRGANVRFAIHPVAGRMPGQCNVLLAEASVPYDIVLEMDEINDDFGDTDVTLVIGANDTVNPIALEPGSAIAGMPVLHAWKSKQVIVMKRGMSSGYADVPNPMFYMPGTKMLFGDAKDTCEAIKQGLEARGS</sequence>
<dbReference type="Proteomes" id="UP001055072">
    <property type="component" value="Unassembled WGS sequence"/>
</dbReference>